<evidence type="ECO:0000313" key="6">
    <source>
        <dbReference type="Proteomes" id="UP001187192"/>
    </source>
</evidence>
<dbReference type="AlphaFoldDB" id="A0AA88CLH5"/>
<name>A0AA88CLH5_FICCA</name>
<organism evidence="5 6">
    <name type="scientific">Ficus carica</name>
    <name type="common">Common fig</name>
    <dbReference type="NCBI Taxonomy" id="3494"/>
    <lineage>
        <taxon>Eukaryota</taxon>
        <taxon>Viridiplantae</taxon>
        <taxon>Streptophyta</taxon>
        <taxon>Embryophyta</taxon>
        <taxon>Tracheophyta</taxon>
        <taxon>Spermatophyta</taxon>
        <taxon>Magnoliopsida</taxon>
        <taxon>eudicotyledons</taxon>
        <taxon>Gunneridae</taxon>
        <taxon>Pentapetalae</taxon>
        <taxon>rosids</taxon>
        <taxon>fabids</taxon>
        <taxon>Rosales</taxon>
        <taxon>Moraceae</taxon>
        <taxon>Ficeae</taxon>
        <taxon>Ficus</taxon>
    </lineage>
</organism>
<feature type="chain" id="PRO_5041702211" description="Wall-associated receptor kinase galacturonan-binding domain-containing protein" evidence="3">
    <location>
        <begin position="21"/>
        <end position="99"/>
    </location>
</feature>
<evidence type="ECO:0000256" key="3">
    <source>
        <dbReference type="SAM" id="SignalP"/>
    </source>
</evidence>
<protein>
    <recommendedName>
        <fullName evidence="4">Wall-associated receptor kinase galacturonan-binding domain-containing protein</fullName>
    </recommendedName>
</protein>
<dbReference type="Pfam" id="PF13947">
    <property type="entry name" value="GUB_WAK_bind"/>
    <property type="match status" value="1"/>
</dbReference>
<keyword evidence="6" id="KW-1185">Reference proteome</keyword>
<dbReference type="Proteomes" id="UP001187192">
    <property type="component" value="Unassembled WGS sequence"/>
</dbReference>
<sequence length="99" mass="11216">MVIEKLLVIVVACMLAKANALSVSETPLQIAKDNCEAQCGNVKIPFPFGIGSNCFIDKWFEVFCNKSTTPHRPFLKHTQWEVLDITDFYTDPYRYGGIQ</sequence>
<proteinExistence type="predicted"/>
<feature type="signal peptide" evidence="3">
    <location>
        <begin position="1"/>
        <end position="20"/>
    </location>
</feature>
<reference evidence="5" key="1">
    <citation type="submission" date="2023-07" db="EMBL/GenBank/DDBJ databases">
        <title>draft genome sequence of fig (Ficus carica).</title>
        <authorList>
            <person name="Takahashi T."/>
            <person name="Nishimura K."/>
        </authorList>
    </citation>
    <scope>NUCLEOTIDE SEQUENCE</scope>
</reference>
<dbReference type="InterPro" id="IPR025287">
    <property type="entry name" value="WAK_GUB"/>
</dbReference>
<gene>
    <name evidence="5" type="ORF">TIFTF001_047199</name>
</gene>
<evidence type="ECO:0000313" key="5">
    <source>
        <dbReference type="EMBL" id="GMN20937.1"/>
    </source>
</evidence>
<feature type="domain" description="Wall-associated receptor kinase galacturonan-binding" evidence="4">
    <location>
        <begin position="35"/>
        <end position="86"/>
    </location>
</feature>
<dbReference type="GO" id="GO:0030247">
    <property type="term" value="F:polysaccharide binding"/>
    <property type="evidence" value="ECO:0007669"/>
    <property type="project" value="InterPro"/>
</dbReference>
<evidence type="ECO:0000256" key="1">
    <source>
        <dbReference type="ARBA" id="ARBA00004167"/>
    </source>
</evidence>
<dbReference type="PANTHER" id="PTHR33491">
    <property type="entry name" value="OSJNBA0016N04.9 PROTEIN"/>
    <property type="match status" value="1"/>
</dbReference>
<comment type="subcellular location">
    <subcellularLocation>
        <location evidence="1">Membrane</location>
        <topology evidence="1">Single-pass membrane protein</topology>
    </subcellularLocation>
</comment>
<evidence type="ECO:0000259" key="4">
    <source>
        <dbReference type="Pfam" id="PF13947"/>
    </source>
</evidence>
<evidence type="ECO:0000256" key="2">
    <source>
        <dbReference type="ARBA" id="ARBA00022729"/>
    </source>
</evidence>
<dbReference type="GO" id="GO:0016020">
    <property type="term" value="C:membrane"/>
    <property type="evidence" value="ECO:0007669"/>
    <property type="project" value="UniProtKB-SubCell"/>
</dbReference>
<keyword evidence="2 3" id="KW-0732">Signal</keyword>
<dbReference type="EMBL" id="BTGU01005226">
    <property type="protein sequence ID" value="GMN20937.1"/>
    <property type="molecule type" value="Genomic_DNA"/>
</dbReference>
<comment type="caution">
    <text evidence="5">The sequence shown here is derived from an EMBL/GenBank/DDBJ whole genome shotgun (WGS) entry which is preliminary data.</text>
</comment>
<dbReference type="Gramene" id="FCD_00037822-RA">
    <property type="protein sequence ID" value="FCD_00037822-RA:cds"/>
    <property type="gene ID" value="FCD_00037822"/>
</dbReference>
<accession>A0AA88CLH5</accession>